<evidence type="ECO:0000256" key="7">
    <source>
        <dbReference type="ARBA" id="ARBA00022832"/>
    </source>
</evidence>
<dbReference type="PRINTS" id="PR01070">
    <property type="entry name" value="ACCCTRFRASEB"/>
</dbReference>
<evidence type="ECO:0000256" key="5">
    <source>
        <dbReference type="ARBA" id="ARBA00022741"/>
    </source>
</evidence>
<accession>A0A388TI27</accession>
<dbReference type="GO" id="GO:0016743">
    <property type="term" value="F:carboxyl- or carbamoyltransferase activity"/>
    <property type="evidence" value="ECO:0007669"/>
    <property type="project" value="UniProtKB-UniRule"/>
</dbReference>
<evidence type="ECO:0000256" key="3">
    <source>
        <dbReference type="ARBA" id="ARBA00022679"/>
    </source>
</evidence>
<keyword evidence="2 13" id="KW-0444">Lipid biosynthesis</keyword>
<evidence type="ECO:0000256" key="12">
    <source>
        <dbReference type="ARBA" id="ARBA00025280"/>
    </source>
</evidence>
<reference evidence="15 16" key="1">
    <citation type="journal article" date="2019" name="ISME J.">
        <title>Genome analyses of uncultured TG2/ZB3 bacteria in 'Margulisbacteria' specifically attached to ectosymbiotic spirochetes of protists in the termite gut.</title>
        <authorList>
            <person name="Utami Y.D."/>
            <person name="Kuwahara H."/>
            <person name="Igai K."/>
            <person name="Murakami T."/>
            <person name="Sugaya K."/>
            <person name="Morikawa T."/>
            <person name="Nagura Y."/>
            <person name="Yuki M."/>
            <person name="Deevong P."/>
            <person name="Inoue T."/>
            <person name="Kihara K."/>
            <person name="Lo N."/>
            <person name="Yamada A."/>
            <person name="Ohkuma M."/>
            <person name="Hongoh Y."/>
        </authorList>
    </citation>
    <scope>NUCLEOTIDE SEQUENCE [LARGE SCALE GENOMIC DNA]</scope>
    <source>
        <strain evidence="15">NkOx7-02</strain>
    </source>
</reference>
<dbReference type="HAMAP" id="MF_01395">
    <property type="entry name" value="AcetylCoA_CT_beta"/>
    <property type="match status" value="1"/>
</dbReference>
<dbReference type="InterPro" id="IPR000438">
    <property type="entry name" value="Acetyl_CoA_COase_Trfase_b_su"/>
</dbReference>
<dbReference type="PANTHER" id="PTHR42995">
    <property type="entry name" value="ACETYL-COENZYME A CARBOXYLASE CARBOXYL TRANSFERASE SUBUNIT BETA, CHLOROPLASTIC"/>
    <property type="match status" value="1"/>
</dbReference>
<keyword evidence="13" id="KW-0963">Cytoplasm</keyword>
<keyword evidence="3 13" id="KW-0808">Transferase</keyword>
<dbReference type="InterPro" id="IPR011762">
    <property type="entry name" value="COA_CT_N"/>
</dbReference>
<dbReference type="GO" id="GO:2001295">
    <property type="term" value="P:malonyl-CoA biosynthetic process"/>
    <property type="evidence" value="ECO:0007669"/>
    <property type="project" value="UniProtKB-UniRule"/>
</dbReference>
<feature type="binding site" evidence="13">
    <location>
        <position position="51"/>
    </location>
    <ligand>
        <name>Zn(2+)</name>
        <dbReference type="ChEBI" id="CHEBI:29105"/>
    </ligand>
</feature>
<comment type="cofactor">
    <cofactor evidence="13">
        <name>Zn(2+)</name>
        <dbReference type="ChEBI" id="CHEBI:29105"/>
    </cofactor>
    <text evidence="13">Binds 1 zinc ion per subunit.</text>
</comment>
<dbReference type="PANTHER" id="PTHR42995:SF5">
    <property type="entry name" value="ACETYL-COENZYME A CARBOXYLASE CARBOXYL TRANSFERASE SUBUNIT BETA, CHLOROPLASTIC"/>
    <property type="match status" value="1"/>
</dbReference>
<dbReference type="GO" id="GO:0009317">
    <property type="term" value="C:acetyl-CoA carboxylase complex"/>
    <property type="evidence" value="ECO:0007669"/>
    <property type="project" value="InterPro"/>
</dbReference>
<protein>
    <recommendedName>
        <fullName evidence="13">Acetyl-coenzyme A carboxylase carboxyl transferase subunit beta</fullName>
        <shortName evidence="13">ACCase subunit beta</shortName>
        <shortName evidence="13">Acetyl-CoA carboxylase carboxyltransferase subunit beta</shortName>
        <ecNumber evidence="13">2.1.3.15</ecNumber>
    </recommendedName>
</protein>
<dbReference type="InterPro" id="IPR034733">
    <property type="entry name" value="AcCoA_carboxyl_beta"/>
</dbReference>
<dbReference type="AlphaFoldDB" id="A0A388TI27"/>
<gene>
    <name evidence="13 15" type="primary">accD</name>
    <name evidence="15" type="ORF">NO2_0951</name>
</gene>
<dbReference type="EC" id="2.1.3.15" evidence="13"/>
<proteinExistence type="inferred from homology"/>
<dbReference type="Pfam" id="PF17848">
    <property type="entry name" value="Zn_ribbon_ACC"/>
    <property type="match status" value="1"/>
</dbReference>
<feature type="zinc finger region" description="C4-type" evidence="13">
    <location>
        <begin position="32"/>
        <end position="54"/>
    </location>
</feature>
<comment type="similarity">
    <text evidence="13">Belongs to the AccD/PCCB family.</text>
</comment>
<keyword evidence="7 13" id="KW-0276">Fatty acid metabolism</keyword>
<dbReference type="PROSITE" id="PS50980">
    <property type="entry name" value="COA_CT_NTER"/>
    <property type="match status" value="1"/>
</dbReference>
<comment type="pathway">
    <text evidence="13">Lipid metabolism; malonyl-CoA biosynthesis; malonyl-CoA from acetyl-CoA: step 1/1.</text>
</comment>
<feature type="binding site" evidence="13">
    <location>
        <position position="32"/>
    </location>
    <ligand>
        <name>Zn(2+)</name>
        <dbReference type="ChEBI" id="CHEBI:29105"/>
    </ligand>
</feature>
<feature type="binding site" evidence="13">
    <location>
        <position position="35"/>
    </location>
    <ligand>
        <name>Zn(2+)</name>
        <dbReference type="ChEBI" id="CHEBI:29105"/>
    </ligand>
</feature>
<dbReference type="Proteomes" id="UP000275925">
    <property type="component" value="Unassembled WGS sequence"/>
</dbReference>
<dbReference type="GO" id="GO:0008270">
    <property type="term" value="F:zinc ion binding"/>
    <property type="evidence" value="ECO:0007669"/>
    <property type="project" value="UniProtKB-UniRule"/>
</dbReference>
<comment type="subcellular location">
    <subcellularLocation>
        <location evidence="1 13">Cytoplasm</location>
    </subcellularLocation>
</comment>
<evidence type="ECO:0000313" key="15">
    <source>
        <dbReference type="EMBL" id="GBR76396.1"/>
    </source>
</evidence>
<evidence type="ECO:0000256" key="9">
    <source>
        <dbReference type="ARBA" id="ARBA00022840"/>
    </source>
</evidence>
<dbReference type="Gene3D" id="3.90.226.10">
    <property type="entry name" value="2-enoyl-CoA Hydratase, Chain A, domain 1"/>
    <property type="match status" value="1"/>
</dbReference>
<dbReference type="EMBL" id="BGZO01000026">
    <property type="protein sequence ID" value="GBR76396.1"/>
    <property type="molecule type" value="Genomic_DNA"/>
</dbReference>
<dbReference type="GO" id="GO:0006633">
    <property type="term" value="P:fatty acid biosynthetic process"/>
    <property type="evidence" value="ECO:0007669"/>
    <property type="project" value="UniProtKB-KW"/>
</dbReference>
<evidence type="ECO:0000313" key="16">
    <source>
        <dbReference type="Proteomes" id="UP000275925"/>
    </source>
</evidence>
<keyword evidence="16" id="KW-1185">Reference proteome</keyword>
<evidence type="ECO:0000259" key="14">
    <source>
        <dbReference type="PROSITE" id="PS50980"/>
    </source>
</evidence>
<comment type="function">
    <text evidence="12 13">Component of the acetyl coenzyme A carboxylase (ACC) complex. Biotin carboxylase (BC) catalyzes the carboxylation of biotin on its carrier protein (BCCP) and then the CO(2) group is transferred by the transcarboxylase to acetyl-CoA to form malonyl-CoA.</text>
</comment>
<keyword evidence="5 13" id="KW-0547">Nucleotide-binding</keyword>
<keyword evidence="10 13" id="KW-0443">Lipid metabolism</keyword>
<evidence type="ECO:0000256" key="11">
    <source>
        <dbReference type="ARBA" id="ARBA00023160"/>
    </source>
</evidence>
<keyword evidence="4 13" id="KW-0479">Metal-binding</keyword>
<keyword evidence="8 13" id="KW-0862">Zinc</keyword>
<evidence type="ECO:0000256" key="10">
    <source>
        <dbReference type="ARBA" id="ARBA00023098"/>
    </source>
</evidence>
<dbReference type="NCBIfam" id="TIGR00515">
    <property type="entry name" value="accD"/>
    <property type="match status" value="1"/>
</dbReference>
<evidence type="ECO:0000256" key="13">
    <source>
        <dbReference type="HAMAP-Rule" id="MF_01395"/>
    </source>
</evidence>
<dbReference type="InterPro" id="IPR029045">
    <property type="entry name" value="ClpP/crotonase-like_dom_sf"/>
</dbReference>
<comment type="caution">
    <text evidence="15">The sequence shown here is derived from an EMBL/GenBank/DDBJ whole genome shotgun (WGS) entry which is preliminary data.</text>
</comment>
<evidence type="ECO:0000256" key="4">
    <source>
        <dbReference type="ARBA" id="ARBA00022723"/>
    </source>
</evidence>
<feature type="binding site" evidence="13">
    <location>
        <position position="54"/>
    </location>
    <ligand>
        <name>Zn(2+)</name>
        <dbReference type="ChEBI" id="CHEBI:29105"/>
    </ligand>
</feature>
<comment type="catalytic activity">
    <reaction evidence="13">
        <text>N(6)-carboxybiotinyl-L-lysyl-[protein] + acetyl-CoA = N(6)-biotinyl-L-lysyl-[protein] + malonyl-CoA</text>
        <dbReference type="Rhea" id="RHEA:54728"/>
        <dbReference type="Rhea" id="RHEA-COMP:10505"/>
        <dbReference type="Rhea" id="RHEA-COMP:10506"/>
        <dbReference type="ChEBI" id="CHEBI:57288"/>
        <dbReference type="ChEBI" id="CHEBI:57384"/>
        <dbReference type="ChEBI" id="CHEBI:83144"/>
        <dbReference type="ChEBI" id="CHEBI:83145"/>
        <dbReference type="EC" id="2.1.3.15"/>
    </reaction>
</comment>
<comment type="subunit">
    <text evidence="13">Acetyl-CoA carboxylase is a heterohexamer composed of biotin carboxyl carrier protein (AccB), biotin carboxylase (AccC) and two subunits each of ACCase subunit alpha (AccA) and ACCase subunit beta (AccD).</text>
</comment>
<dbReference type="GO" id="GO:0003989">
    <property type="term" value="F:acetyl-CoA carboxylase activity"/>
    <property type="evidence" value="ECO:0007669"/>
    <property type="project" value="InterPro"/>
</dbReference>
<evidence type="ECO:0000256" key="1">
    <source>
        <dbReference type="ARBA" id="ARBA00004496"/>
    </source>
</evidence>
<evidence type="ECO:0000256" key="6">
    <source>
        <dbReference type="ARBA" id="ARBA00022771"/>
    </source>
</evidence>
<dbReference type="UniPathway" id="UPA00655">
    <property type="reaction ID" value="UER00711"/>
</dbReference>
<sequence length="287" mass="31760">MSVLEWFSRQKESAAEKTAERLDIPGDLWVKCPSCATIFYRKDLEDNHKVCINCGYHFRLTFAERLALTADADSFREFADELSAVDFLEFTDTKSYQARLTENKSKTGHNDTFVCGTATIHKYPVILGIMDFAFLGGSMGSVLGEKFVRAAEKALAEKLPLVVFTASGGARMQEGLTSLMQMAKTAAVIAKLNAAKLPYIVVFTDPTTGGTTASFAMLGDIHLAEKGALIGFAGPRVIEQTIRQKLPKGFQRAEHLAEHGFIDAVLERQDLKDYLAKVLKFFVQQEK</sequence>
<dbReference type="GO" id="GO:0005524">
    <property type="term" value="F:ATP binding"/>
    <property type="evidence" value="ECO:0007669"/>
    <property type="project" value="UniProtKB-KW"/>
</dbReference>
<keyword evidence="9 13" id="KW-0067">ATP-binding</keyword>
<name>A0A388TI27_9BACT</name>
<keyword evidence="6 13" id="KW-0863">Zinc-finger</keyword>
<dbReference type="Pfam" id="PF01039">
    <property type="entry name" value="Carboxyl_trans"/>
    <property type="match status" value="1"/>
</dbReference>
<keyword evidence="11 13" id="KW-0275">Fatty acid biosynthesis</keyword>
<evidence type="ECO:0000256" key="2">
    <source>
        <dbReference type="ARBA" id="ARBA00022516"/>
    </source>
</evidence>
<feature type="domain" description="CoA carboxyltransferase N-terminal" evidence="14">
    <location>
        <begin position="28"/>
        <end position="287"/>
    </location>
</feature>
<dbReference type="InterPro" id="IPR041010">
    <property type="entry name" value="Znf-ACC"/>
</dbReference>
<dbReference type="SUPFAM" id="SSF52096">
    <property type="entry name" value="ClpP/crotonase"/>
    <property type="match status" value="1"/>
</dbReference>
<evidence type="ECO:0000256" key="8">
    <source>
        <dbReference type="ARBA" id="ARBA00022833"/>
    </source>
</evidence>
<organism evidence="15 16">
    <name type="scientific">Candidatus Termititenax persephonae</name>
    <dbReference type="NCBI Taxonomy" id="2218525"/>
    <lineage>
        <taxon>Bacteria</taxon>
        <taxon>Bacillati</taxon>
        <taxon>Candidatus Margulisiibacteriota</taxon>
        <taxon>Candidatus Termititenacia</taxon>
        <taxon>Candidatus Termititenacales</taxon>
        <taxon>Candidatus Termititenacaceae</taxon>
        <taxon>Candidatus Termititenax</taxon>
    </lineage>
</organism>